<feature type="compositionally biased region" description="Low complexity" evidence="1">
    <location>
        <begin position="384"/>
        <end position="393"/>
    </location>
</feature>
<name>A0A1B7P4F1_9EURO</name>
<keyword evidence="3" id="KW-1185">Reference proteome</keyword>
<evidence type="ECO:0000256" key="1">
    <source>
        <dbReference type="SAM" id="MobiDB-lite"/>
    </source>
</evidence>
<evidence type="ECO:0008006" key="4">
    <source>
        <dbReference type="Google" id="ProtNLM"/>
    </source>
</evidence>
<dbReference type="PANTHER" id="PTHR28161">
    <property type="entry name" value="ATP SYNTHASE SUBUNIT F, MITOCHONDRIAL"/>
    <property type="match status" value="1"/>
</dbReference>
<dbReference type="AlphaFoldDB" id="A0A1B7P4F1"/>
<feature type="non-terminal residue" evidence="2">
    <location>
        <position position="465"/>
    </location>
</feature>
<evidence type="ECO:0000313" key="3">
    <source>
        <dbReference type="Proteomes" id="UP000091918"/>
    </source>
</evidence>
<dbReference type="STRING" id="1658172.A0A1B7P4F1"/>
<evidence type="ECO:0000313" key="2">
    <source>
        <dbReference type="EMBL" id="OAX83906.1"/>
    </source>
</evidence>
<reference evidence="2 3" key="1">
    <citation type="submission" date="2015-07" db="EMBL/GenBank/DDBJ databases">
        <title>Emmonsia species relationships and genome sequence.</title>
        <authorList>
            <person name="Cuomo C.A."/>
            <person name="Schwartz I.S."/>
            <person name="Kenyon C."/>
            <person name="de Hoog G.S."/>
            <person name="Govender N.P."/>
            <person name="Botha A."/>
            <person name="Moreno L."/>
            <person name="de Vries M."/>
            <person name="Munoz J.F."/>
            <person name="Stielow J.B."/>
        </authorList>
    </citation>
    <scope>NUCLEOTIDE SEQUENCE [LARGE SCALE GENOMIC DNA]</scope>
    <source>
        <strain evidence="2 3">CBS 136260</strain>
    </source>
</reference>
<sequence length="465" mass="49559">MSYVARRGLSTLIPPKVASPTGIGAARDAARMERIVGFYEKLPRGAAPEIKPTGLIGRYQARYFGKNPSAMPLIHAIGGLMLLGYSMDYYFHLPWPHVSPIASTSSIFSRRSPTSSRHPACFTGLYTPLHYRTAANCPFGSFGSGKEAELHTETSPASPTRVIHALTNIVPDELGGYRGDTHSLIRDSSIVMAEQSSHDVVNQTRSGGEISPSDVPANKPDNITAGGDAGGVQDNENTDNNIHSKTQPRPDTTSQESANDTSGMLETAIPETSTTLGYETNKHCDANLDHGNDKTSEINGLRENSHTGDDRLSPLQLGDASGGSDTDTSRTDLRTSADGSQHIRTSSVKRTSVFKQVSYAKFSVTKSPASLQTSKASAEKTPFSSASSTPSLSQPAKPRLVAKATGGLRDLAPKSTGIGNKNGSGGPDPNQQTAVQPPSTKHLTDEELKQQYGIHMTSRIQEDGN</sequence>
<proteinExistence type="predicted"/>
<protein>
    <recommendedName>
        <fullName evidence="4">ATP synthase subunit f, mitochondrial</fullName>
    </recommendedName>
</protein>
<gene>
    <name evidence="2" type="ORF">ACJ72_01719</name>
</gene>
<feature type="compositionally biased region" description="Polar residues" evidence="1">
    <location>
        <begin position="234"/>
        <end position="264"/>
    </location>
</feature>
<feature type="compositionally biased region" description="Polar residues" evidence="1">
    <location>
        <begin position="429"/>
        <end position="441"/>
    </location>
</feature>
<dbReference type="OrthoDB" id="5561579at2759"/>
<feature type="region of interest" description="Disordered" evidence="1">
    <location>
        <begin position="365"/>
        <end position="444"/>
    </location>
</feature>
<feature type="region of interest" description="Disordered" evidence="1">
    <location>
        <begin position="287"/>
        <end position="348"/>
    </location>
</feature>
<feature type="compositionally biased region" description="Basic and acidic residues" evidence="1">
    <location>
        <begin position="303"/>
        <end position="312"/>
    </location>
</feature>
<feature type="compositionally biased region" description="Polar residues" evidence="1">
    <location>
        <begin position="365"/>
        <end position="376"/>
    </location>
</feature>
<organism evidence="2 3">
    <name type="scientific">Emergomyces africanus</name>
    <dbReference type="NCBI Taxonomy" id="1955775"/>
    <lineage>
        <taxon>Eukaryota</taxon>
        <taxon>Fungi</taxon>
        <taxon>Dikarya</taxon>
        <taxon>Ascomycota</taxon>
        <taxon>Pezizomycotina</taxon>
        <taxon>Eurotiomycetes</taxon>
        <taxon>Eurotiomycetidae</taxon>
        <taxon>Onygenales</taxon>
        <taxon>Ajellomycetaceae</taxon>
        <taxon>Emergomyces</taxon>
    </lineage>
</organism>
<dbReference type="PANTHER" id="PTHR28161:SF1">
    <property type="entry name" value="ATP SYNTHASE SUBUNIT F, MITOCHONDRIAL"/>
    <property type="match status" value="1"/>
</dbReference>
<dbReference type="InterPro" id="IPR019727">
    <property type="entry name" value="ATP_synth_F0_fsu_mt_fun"/>
</dbReference>
<feature type="region of interest" description="Disordered" evidence="1">
    <location>
        <begin position="195"/>
        <end position="264"/>
    </location>
</feature>
<dbReference type="GO" id="GO:0046933">
    <property type="term" value="F:proton-transporting ATP synthase activity, rotational mechanism"/>
    <property type="evidence" value="ECO:0007669"/>
    <property type="project" value="TreeGrafter"/>
</dbReference>
<feature type="compositionally biased region" description="Low complexity" evidence="1">
    <location>
        <begin position="317"/>
        <end position="326"/>
    </location>
</feature>
<dbReference type="EMBL" id="LGUA01000123">
    <property type="protein sequence ID" value="OAX83906.1"/>
    <property type="molecule type" value="Genomic_DNA"/>
</dbReference>
<comment type="caution">
    <text evidence="2">The sequence shown here is derived from an EMBL/GenBank/DDBJ whole genome shotgun (WGS) entry which is preliminary data.</text>
</comment>
<feature type="compositionally biased region" description="Polar residues" evidence="1">
    <location>
        <begin position="195"/>
        <end position="206"/>
    </location>
</feature>
<dbReference type="Pfam" id="PF10791">
    <property type="entry name" value="F1F0-ATPsyn_F"/>
    <property type="match status" value="1"/>
</dbReference>
<accession>A0A1B7P4F1</accession>
<feature type="compositionally biased region" description="Basic and acidic residues" evidence="1">
    <location>
        <begin position="287"/>
        <end position="296"/>
    </location>
</feature>
<dbReference type="Proteomes" id="UP000091918">
    <property type="component" value="Unassembled WGS sequence"/>
</dbReference>